<reference evidence="1" key="1">
    <citation type="submission" date="2021-01" db="EMBL/GenBank/DDBJ databases">
        <title>Whole genome shotgun sequence of Virgisporangium ochraceum NBRC 16418.</title>
        <authorList>
            <person name="Komaki H."/>
            <person name="Tamura T."/>
        </authorList>
    </citation>
    <scope>NUCLEOTIDE SEQUENCE</scope>
    <source>
        <strain evidence="1">NBRC 16418</strain>
    </source>
</reference>
<proteinExistence type="predicted"/>
<dbReference type="AlphaFoldDB" id="A0A8J4ECV3"/>
<keyword evidence="2" id="KW-1185">Reference proteome</keyword>
<name>A0A8J4ECV3_9ACTN</name>
<dbReference type="Gene3D" id="3.20.80.10">
    <property type="entry name" value="Regulatory factor, effector binding domain"/>
    <property type="match status" value="1"/>
</dbReference>
<accession>A0A8J4ECV3</accession>
<dbReference type="RefSeq" id="WP_203929972.1">
    <property type="nucleotide sequence ID" value="NZ_BOPH01000072.1"/>
</dbReference>
<evidence type="ECO:0008006" key="3">
    <source>
        <dbReference type="Google" id="ProtNLM"/>
    </source>
</evidence>
<evidence type="ECO:0000313" key="2">
    <source>
        <dbReference type="Proteomes" id="UP000635606"/>
    </source>
</evidence>
<dbReference type="EMBL" id="BOPH01000072">
    <property type="protein sequence ID" value="GIJ70076.1"/>
    <property type="molecule type" value="Genomic_DNA"/>
</dbReference>
<comment type="caution">
    <text evidence="1">The sequence shown here is derived from an EMBL/GenBank/DDBJ whole genome shotgun (WGS) entry which is preliminary data.</text>
</comment>
<sequence length="137" mass="15025">MRIEERDEQPYRSVSRFGPDAASKLGELLPPVFEWLEVRGVDPAGTPFFRYHVRDELEVEAGVPVPRGSAIPASDEDVTAGMLPAGRYAVTTVDGDPRATDGLLAWAREQNLEVEGDTWISRPVGENGFELSVRVTG</sequence>
<dbReference type="Proteomes" id="UP000635606">
    <property type="component" value="Unassembled WGS sequence"/>
</dbReference>
<organism evidence="1 2">
    <name type="scientific">Virgisporangium ochraceum</name>
    <dbReference type="NCBI Taxonomy" id="65505"/>
    <lineage>
        <taxon>Bacteria</taxon>
        <taxon>Bacillati</taxon>
        <taxon>Actinomycetota</taxon>
        <taxon>Actinomycetes</taxon>
        <taxon>Micromonosporales</taxon>
        <taxon>Micromonosporaceae</taxon>
        <taxon>Virgisporangium</taxon>
    </lineage>
</organism>
<gene>
    <name evidence="1" type="ORF">Voc01_049930</name>
</gene>
<evidence type="ECO:0000313" key="1">
    <source>
        <dbReference type="EMBL" id="GIJ70076.1"/>
    </source>
</evidence>
<protein>
    <recommendedName>
        <fullName evidence="3">GyrI-like small molecule binding domain-containing protein</fullName>
    </recommendedName>
</protein>
<dbReference type="SUPFAM" id="SSF55136">
    <property type="entry name" value="Probable bacterial effector-binding domain"/>
    <property type="match status" value="1"/>
</dbReference>
<dbReference type="InterPro" id="IPR011256">
    <property type="entry name" value="Reg_factor_effector_dom_sf"/>
</dbReference>